<accession>A0ABV7CK07</accession>
<dbReference type="Pfam" id="PF00497">
    <property type="entry name" value="SBP_bac_3"/>
    <property type="match status" value="1"/>
</dbReference>
<dbReference type="SUPFAM" id="SSF53850">
    <property type="entry name" value="Periplasmic binding protein-like II"/>
    <property type="match status" value="1"/>
</dbReference>
<keyword evidence="2 3" id="KW-0732">Signal</keyword>
<dbReference type="Gene3D" id="3.40.190.10">
    <property type="entry name" value="Periplasmic binding protein-like II"/>
    <property type="match status" value="2"/>
</dbReference>
<feature type="signal peptide" evidence="3">
    <location>
        <begin position="1"/>
        <end position="22"/>
    </location>
</feature>
<dbReference type="InterPro" id="IPR001638">
    <property type="entry name" value="Solute-binding_3/MltF_N"/>
</dbReference>
<feature type="chain" id="PRO_5045809076" evidence="3">
    <location>
        <begin position="23"/>
        <end position="256"/>
    </location>
</feature>
<organism evidence="5 6">
    <name type="scientific">Pseudoalteromonas fenneropenaei</name>
    <dbReference type="NCBI Taxonomy" id="1737459"/>
    <lineage>
        <taxon>Bacteria</taxon>
        <taxon>Pseudomonadati</taxon>
        <taxon>Pseudomonadota</taxon>
        <taxon>Gammaproteobacteria</taxon>
        <taxon>Alteromonadales</taxon>
        <taxon>Pseudoalteromonadaceae</taxon>
        <taxon>Pseudoalteromonas</taxon>
    </lineage>
</organism>
<evidence type="ECO:0000256" key="1">
    <source>
        <dbReference type="ARBA" id="ARBA00010333"/>
    </source>
</evidence>
<keyword evidence="6" id="KW-1185">Reference proteome</keyword>
<reference evidence="6" key="1">
    <citation type="journal article" date="2019" name="Int. J. Syst. Evol. Microbiol.">
        <title>The Global Catalogue of Microorganisms (GCM) 10K type strain sequencing project: providing services to taxonomists for standard genome sequencing and annotation.</title>
        <authorList>
            <consortium name="The Broad Institute Genomics Platform"/>
            <consortium name="The Broad Institute Genome Sequencing Center for Infectious Disease"/>
            <person name="Wu L."/>
            <person name="Ma J."/>
        </authorList>
    </citation>
    <scope>NUCLEOTIDE SEQUENCE [LARGE SCALE GENOMIC DNA]</scope>
    <source>
        <strain evidence="6">KCTC 42730</strain>
    </source>
</reference>
<evidence type="ECO:0000313" key="6">
    <source>
        <dbReference type="Proteomes" id="UP001595453"/>
    </source>
</evidence>
<dbReference type="RefSeq" id="WP_377124013.1">
    <property type="nucleotide sequence ID" value="NZ_JBHRSD010000017.1"/>
</dbReference>
<comment type="similarity">
    <text evidence="1">Belongs to the bacterial solute-binding protein 3 family.</text>
</comment>
<protein>
    <submittedName>
        <fullName evidence="5">Substrate-binding periplasmic protein</fullName>
    </submittedName>
</protein>
<evidence type="ECO:0000256" key="2">
    <source>
        <dbReference type="ARBA" id="ARBA00022729"/>
    </source>
</evidence>
<dbReference type="Proteomes" id="UP001595453">
    <property type="component" value="Unassembled WGS sequence"/>
</dbReference>
<name>A0ABV7CK07_9GAMM</name>
<evidence type="ECO:0000313" key="5">
    <source>
        <dbReference type="EMBL" id="MFC3032985.1"/>
    </source>
</evidence>
<dbReference type="PANTHER" id="PTHR35936:SF25">
    <property type="entry name" value="ABC TRANSPORTER SUBSTRATE-BINDING PROTEIN"/>
    <property type="match status" value="1"/>
</dbReference>
<evidence type="ECO:0000256" key="3">
    <source>
        <dbReference type="SAM" id="SignalP"/>
    </source>
</evidence>
<feature type="domain" description="Solute-binding protein family 3/N-terminal" evidence="4">
    <location>
        <begin position="35"/>
        <end position="253"/>
    </location>
</feature>
<dbReference type="PANTHER" id="PTHR35936">
    <property type="entry name" value="MEMBRANE-BOUND LYTIC MUREIN TRANSGLYCOSYLASE F"/>
    <property type="match status" value="1"/>
</dbReference>
<dbReference type="EMBL" id="JBHRSD010000017">
    <property type="protein sequence ID" value="MFC3032985.1"/>
    <property type="molecule type" value="Genomic_DNA"/>
</dbReference>
<comment type="caution">
    <text evidence="5">The sequence shown here is derived from an EMBL/GenBank/DDBJ whole genome shotgun (WGS) entry which is preliminary data.</text>
</comment>
<gene>
    <name evidence="5" type="ORF">ACFOEE_10670</name>
</gene>
<proteinExistence type="inferred from homology"/>
<evidence type="ECO:0000259" key="4">
    <source>
        <dbReference type="Pfam" id="PF00497"/>
    </source>
</evidence>
<sequence>MTRGWFFLWVFLSGAWSAAVHADAQCELKVRFENYAELARQDEELRWHGLDVDFAKALLDKAGCRYRFIGAPWGRGMKMLELGEIDLVLSVSKNPEREKFAYFIGPQRQETIVFAMNRHKPYELNSLPELFALAKPVAIARGAFYGREFATRLNEMADAEQQFVFVPDNKLKIGMLQKQRIAGFLEEKYNLIYQQQNNPDYADVVISDFIVNQEPVYYAFSKVSVDEHLYRRLLKAYHSLQNSGELQTILHKYKLN</sequence>